<feature type="binding site" evidence="5">
    <location>
        <position position="88"/>
    </location>
    <ligand>
        <name>Zn(2+)</name>
        <dbReference type="ChEBI" id="CHEBI:29105"/>
    </ligand>
</feature>
<gene>
    <name evidence="5" type="primary">hypA</name>
    <name evidence="6" type="ORF">IV500_14295</name>
</gene>
<dbReference type="GO" id="GO:0016151">
    <property type="term" value="F:nickel cation binding"/>
    <property type="evidence" value="ECO:0007669"/>
    <property type="project" value="UniProtKB-UniRule"/>
</dbReference>
<sequence>MHELSITQSLVDAVLDCTGDRTVTGVNLRIGRLSGVLPDALRFCFQLLAEGTPLAGADLRIDEPAGRATCHTCRQSFILPDTIPLCTCGSADVEITGGRELMLASVEVG</sequence>
<dbReference type="InterPro" id="IPR020538">
    <property type="entry name" value="Hydgase_Ni_incorp_HypA/HybF_CS"/>
</dbReference>
<keyword evidence="2 5" id="KW-0533">Nickel</keyword>
<evidence type="ECO:0000313" key="7">
    <source>
        <dbReference type="Proteomes" id="UP000655366"/>
    </source>
</evidence>
<evidence type="ECO:0000256" key="4">
    <source>
        <dbReference type="ARBA" id="ARBA00022833"/>
    </source>
</evidence>
<feature type="binding site" evidence="5">
    <location>
        <position position="86"/>
    </location>
    <ligand>
        <name>Zn(2+)</name>
        <dbReference type="ChEBI" id="CHEBI:29105"/>
    </ligand>
</feature>
<feature type="binding site" evidence="5">
    <location>
        <position position="70"/>
    </location>
    <ligand>
        <name>Zn(2+)</name>
        <dbReference type="ChEBI" id="CHEBI:29105"/>
    </ligand>
</feature>
<dbReference type="AlphaFoldDB" id="A0A931G612"/>
<dbReference type="PANTHER" id="PTHR34535:SF3">
    <property type="entry name" value="HYDROGENASE MATURATION FACTOR HYPA"/>
    <property type="match status" value="1"/>
</dbReference>
<evidence type="ECO:0000256" key="5">
    <source>
        <dbReference type="HAMAP-Rule" id="MF_00213"/>
    </source>
</evidence>
<reference evidence="6 7" key="1">
    <citation type="submission" date="2020-11" db="EMBL/GenBank/DDBJ databases">
        <title>Arthrobacter antarcticus sp. nov., isolated from Antarctic Soil.</title>
        <authorList>
            <person name="Li J."/>
        </authorList>
    </citation>
    <scope>NUCLEOTIDE SEQUENCE [LARGE SCALE GENOMIC DNA]</scope>
    <source>
        <strain evidence="6 7">Z1-20</strain>
    </source>
</reference>
<dbReference type="RefSeq" id="WP_196397484.1">
    <property type="nucleotide sequence ID" value="NZ_JADNYM010000018.1"/>
</dbReference>
<evidence type="ECO:0000313" key="6">
    <source>
        <dbReference type="EMBL" id="MBG0740548.1"/>
    </source>
</evidence>
<dbReference type="Pfam" id="PF01155">
    <property type="entry name" value="HypA"/>
    <property type="match status" value="1"/>
</dbReference>
<dbReference type="PANTHER" id="PTHR34535">
    <property type="entry name" value="HYDROGENASE MATURATION FACTOR HYPA"/>
    <property type="match status" value="1"/>
</dbReference>
<comment type="similarity">
    <text evidence="1 5">Belongs to the HypA/HybF family.</text>
</comment>
<accession>A0A931G612</accession>
<evidence type="ECO:0000256" key="3">
    <source>
        <dbReference type="ARBA" id="ARBA00022723"/>
    </source>
</evidence>
<proteinExistence type="inferred from homology"/>
<feature type="binding site" evidence="5">
    <location>
        <position position="2"/>
    </location>
    <ligand>
        <name>Ni(2+)</name>
        <dbReference type="ChEBI" id="CHEBI:49786"/>
    </ligand>
</feature>
<name>A0A931G612_9MICC</name>
<comment type="caution">
    <text evidence="6">The sequence shown here is derived from an EMBL/GenBank/DDBJ whole genome shotgun (WGS) entry which is preliminary data.</text>
</comment>
<dbReference type="GO" id="GO:0051604">
    <property type="term" value="P:protein maturation"/>
    <property type="evidence" value="ECO:0007669"/>
    <property type="project" value="InterPro"/>
</dbReference>
<dbReference type="Proteomes" id="UP000655366">
    <property type="component" value="Unassembled WGS sequence"/>
</dbReference>
<dbReference type="Gene3D" id="3.30.2320.80">
    <property type="match status" value="1"/>
</dbReference>
<dbReference type="GO" id="GO:0008270">
    <property type="term" value="F:zinc ion binding"/>
    <property type="evidence" value="ECO:0007669"/>
    <property type="project" value="UniProtKB-UniRule"/>
</dbReference>
<feature type="binding site" evidence="5">
    <location>
        <position position="73"/>
    </location>
    <ligand>
        <name>Zn(2+)</name>
        <dbReference type="ChEBI" id="CHEBI:29105"/>
    </ligand>
</feature>
<protein>
    <recommendedName>
        <fullName evidence="5">Hydrogenase maturation factor HypA</fullName>
    </recommendedName>
</protein>
<keyword evidence="7" id="KW-1185">Reference proteome</keyword>
<dbReference type="PIRSF" id="PIRSF004761">
    <property type="entry name" value="Hydrgn_mat_HypA"/>
    <property type="match status" value="1"/>
</dbReference>
<keyword evidence="4 5" id="KW-0862">Zinc</keyword>
<evidence type="ECO:0000256" key="1">
    <source>
        <dbReference type="ARBA" id="ARBA00010748"/>
    </source>
</evidence>
<dbReference type="HAMAP" id="MF_00213">
    <property type="entry name" value="HypA_HybF"/>
    <property type="match status" value="1"/>
</dbReference>
<organism evidence="6 7">
    <name type="scientific">Arthrobacter terrae</name>
    <dbReference type="NCBI Taxonomy" id="2935737"/>
    <lineage>
        <taxon>Bacteria</taxon>
        <taxon>Bacillati</taxon>
        <taxon>Actinomycetota</taxon>
        <taxon>Actinomycetes</taxon>
        <taxon>Micrococcales</taxon>
        <taxon>Micrococcaceae</taxon>
        <taxon>Arthrobacter</taxon>
    </lineage>
</organism>
<keyword evidence="3 5" id="KW-0479">Metal-binding</keyword>
<dbReference type="EMBL" id="JADNYM010000018">
    <property type="protein sequence ID" value="MBG0740548.1"/>
    <property type="molecule type" value="Genomic_DNA"/>
</dbReference>
<dbReference type="InterPro" id="IPR000688">
    <property type="entry name" value="HypA/HybF"/>
</dbReference>
<comment type="function">
    <text evidence="5">Involved in the maturation of [NiFe] hydrogenases. Required for nickel insertion into the metal center of the hydrogenase.</text>
</comment>
<dbReference type="PROSITE" id="PS01249">
    <property type="entry name" value="HYPA"/>
    <property type="match status" value="1"/>
</dbReference>
<evidence type="ECO:0000256" key="2">
    <source>
        <dbReference type="ARBA" id="ARBA00022596"/>
    </source>
</evidence>